<protein>
    <submittedName>
        <fullName evidence="2">Uncharacterized protein</fullName>
    </submittedName>
</protein>
<feature type="region of interest" description="Disordered" evidence="1">
    <location>
        <begin position="1"/>
        <end position="44"/>
    </location>
</feature>
<accession>A0AAE1SNI5</accession>
<proteinExistence type="predicted"/>
<name>A0AAE1SNI5_9SOLA</name>
<gene>
    <name evidence="2" type="ORF">RND71_008270</name>
</gene>
<dbReference type="AlphaFoldDB" id="A0AAE1SNI5"/>
<dbReference type="EMBL" id="JAVYJV010000004">
    <property type="protein sequence ID" value="KAK4372886.1"/>
    <property type="molecule type" value="Genomic_DNA"/>
</dbReference>
<evidence type="ECO:0000313" key="2">
    <source>
        <dbReference type="EMBL" id="KAK4372886.1"/>
    </source>
</evidence>
<evidence type="ECO:0000313" key="3">
    <source>
        <dbReference type="Proteomes" id="UP001291623"/>
    </source>
</evidence>
<organism evidence="2 3">
    <name type="scientific">Anisodus tanguticus</name>
    <dbReference type="NCBI Taxonomy" id="243964"/>
    <lineage>
        <taxon>Eukaryota</taxon>
        <taxon>Viridiplantae</taxon>
        <taxon>Streptophyta</taxon>
        <taxon>Embryophyta</taxon>
        <taxon>Tracheophyta</taxon>
        <taxon>Spermatophyta</taxon>
        <taxon>Magnoliopsida</taxon>
        <taxon>eudicotyledons</taxon>
        <taxon>Gunneridae</taxon>
        <taxon>Pentapetalae</taxon>
        <taxon>asterids</taxon>
        <taxon>lamiids</taxon>
        <taxon>Solanales</taxon>
        <taxon>Solanaceae</taxon>
        <taxon>Solanoideae</taxon>
        <taxon>Hyoscyameae</taxon>
        <taxon>Anisodus</taxon>
    </lineage>
</organism>
<keyword evidence="3" id="KW-1185">Reference proteome</keyword>
<reference evidence="2" key="1">
    <citation type="submission" date="2023-12" db="EMBL/GenBank/DDBJ databases">
        <title>Genome assembly of Anisodus tanguticus.</title>
        <authorList>
            <person name="Wang Y.-J."/>
        </authorList>
    </citation>
    <scope>NUCLEOTIDE SEQUENCE</scope>
    <source>
        <strain evidence="2">KB-2021</strain>
        <tissue evidence="2">Leaf</tissue>
    </source>
</reference>
<dbReference type="Proteomes" id="UP001291623">
    <property type="component" value="Unassembled WGS sequence"/>
</dbReference>
<feature type="compositionally biased region" description="Low complexity" evidence="1">
    <location>
        <begin position="1"/>
        <end position="23"/>
    </location>
</feature>
<evidence type="ECO:0000256" key="1">
    <source>
        <dbReference type="SAM" id="MobiDB-lite"/>
    </source>
</evidence>
<sequence>MSSYNQNQAQATYAQQPQGGAFLAPPPPAGYPTRDVQDDSSAPVTTQSRVVLPCVAAVSWMLVSNKSRQLPSVWIYFYSL</sequence>
<comment type="caution">
    <text evidence="2">The sequence shown here is derived from an EMBL/GenBank/DDBJ whole genome shotgun (WGS) entry which is preliminary data.</text>
</comment>